<dbReference type="AlphaFoldDB" id="A0A7S0M231"/>
<evidence type="ECO:0008006" key="2">
    <source>
        <dbReference type="Google" id="ProtNLM"/>
    </source>
</evidence>
<evidence type="ECO:0000313" key="1">
    <source>
        <dbReference type="EMBL" id="CAD8626985.1"/>
    </source>
</evidence>
<name>A0A7S0M231_9CRYP</name>
<organism evidence="1">
    <name type="scientific">Cryptomonas curvata</name>
    <dbReference type="NCBI Taxonomy" id="233186"/>
    <lineage>
        <taxon>Eukaryota</taxon>
        <taxon>Cryptophyceae</taxon>
        <taxon>Cryptomonadales</taxon>
        <taxon>Cryptomonadaceae</taxon>
        <taxon>Cryptomonas</taxon>
    </lineage>
</organism>
<reference evidence="1" key="1">
    <citation type="submission" date="2021-01" db="EMBL/GenBank/DDBJ databases">
        <authorList>
            <person name="Corre E."/>
            <person name="Pelletier E."/>
            <person name="Niang G."/>
            <person name="Scheremetjew M."/>
            <person name="Finn R."/>
            <person name="Kale V."/>
            <person name="Holt S."/>
            <person name="Cochrane G."/>
            <person name="Meng A."/>
            <person name="Brown T."/>
            <person name="Cohen L."/>
        </authorList>
    </citation>
    <scope>NUCLEOTIDE SEQUENCE</scope>
    <source>
        <strain evidence="1">CCAP979/52</strain>
    </source>
</reference>
<protein>
    <recommendedName>
        <fullName evidence="2">DUF4050 domain-containing protein</fullName>
    </recommendedName>
</protein>
<gene>
    <name evidence="1" type="ORF">CCUR1050_LOCUS4663</name>
</gene>
<proteinExistence type="predicted"/>
<sequence>MSQSSSTDSFDADDVVAKGGTVRSEEAWDRVRAGWQKQSSDLDLKREQEGAAAKRAASARRAAATSVHEIERCLDTGEAFPQPVPLSSMVDLLMELWEDEGLFDKF</sequence>
<dbReference type="EMBL" id="HBEZ01008399">
    <property type="protein sequence ID" value="CAD8626985.1"/>
    <property type="molecule type" value="Transcribed_RNA"/>
</dbReference>
<accession>A0A7S0M231</accession>